<dbReference type="HAMAP" id="MF_00048">
    <property type="entry name" value="UPF0102"/>
    <property type="match status" value="1"/>
</dbReference>
<dbReference type="NCBIfam" id="NF009150">
    <property type="entry name" value="PRK12497.1-3"/>
    <property type="match status" value="1"/>
</dbReference>
<dbReference type="NCBIfam" id="TIGR00252">
    <property type="entry name" value="YraN family protein"/>
    <property type="match status" value="1"/>
</dbReference>
<dbReference type="InterPro" id="IPR003509">
    <property type="entry name" value="UPF0102_YraN-like"/>
</dbReference>
<comment type="similarity">
    <text evidence="1 2">Belongs to the UPF0102 family.</text>
</comment>
<dbReference type="EMBL" id="DXEQ01000045">
    <property type="protein sequence ID" value="HIX71709.1"/>
    <property type="molecule type" value="Genomic_DNA"/>
</dbReference>
<dbReference type="InterPro" id="IPR011335">
    <property type="entry name" value="Restrct_endonuc-II-like"/>
</dbReference>
<dbReference type="PANTHER" id="PTHR34039">
    <property type="entry name" value="UPF0102 PROTEIN YRAN"/>
    <property type="match status" value="1"/>
</dbReference>
<dbReference type="AlphaFoldDB" id="A0A9D1X2J3"/>
<evidence type="ECO:0000313" key="3">
    <source>
        <dbReference type="EMBL" id="HIX71709.1"/>
    </source>
</evidence>
<evidence type="ECO:0000256" key="2">
    <source>
        <dbReference type="HAMAP-Rule" id="MF_00048"/>
    </source>
</evidence>
<gene>
    <name evidence="3" type="ORF">H9849_01675</name>
</gene>
<dbReference type="PANTHER" id="PTHR34039:SF1">
    <property type="entry name" value="UPF0102 PROTEIN YRAN"/>
    <property type="match status" value="1"/>
</dbReference>
<name>A0A9D1X2J3_9FIRM</name>
<dbReference type="GO" id="GO:0003676">
    <property type="term" value="F:nucleic acid binding"/>
    <property type="evidence" value="ECO:0007669"/>
    <property type="project" value="InterPro"/>
</dbReference>
<dbReference type="InterPro" id="IPR011856">
    <property type="entry name" value="tRNA_endonuc-like_dom_sf"/>
</dbReference>
<proteinExistence type="inferred from homology"/>
<comment type="caution">
    <text evidence="3">The sequence shown here is derived from an EMBL/GenBank/DDBJ whole genome shotgun (WGS) entry which is preliminary data.</text>
</comment>
<dbReference type="Proteomes" id="UP000886805">
    <property type="component" value="Unassembled WGS sequence"/>
</dbReference>
<dbReference type="SUPFAM" id="SSF52980">
    <property type="entry name" value="Restriction endonuclease-like"/>
    <property type="match status" value="1"/>
</dbReference>
<sequence>MNYRKERGRNGETAAAAFLEQRRVRILLRNYRCPFGEIDLIGKEKDTILIIEVKMRSDREQGYACEAVDARKQYKICRIYDYFRMQYRLDEYVPVRFDVVEVDGRYDCRWIRNAFPYQY</sequence>
<dbReference type="Pfam" id="PF02021">
    <property type="entry name" value="UPF0102"/>
    <property type="match status" value="1"/>
</dbReference>
<dbReference type="Gene3D" id="3.40.1350.10">
    <property type="match status" value="1"/>
</dbReference>
<protein>
    <recommendedName>
        <fullName evidence="2">UPF0102 protein H9849_01675</fullName>
    </recommendedName>
</protein>
<organism evidence="3 4">
    <name type="scientific">Candidatus Anaerobutyricum stercoripullorum</name>
    <dbReference type="NCBI Taxonomy" id="2838456"/>
    <lineage>
        <taxon>Bacteria</taxon>
        <taxon>Bacillati</taxon>
        <taxon>Bacillota</taxon>
        <taxon>Clostridia</taxon>
        <taxon>Lachnospirales</taxon>
        <taxon>Lachnospiraceae</taxon>
        <taxon>Anaerobutyricum</taxon>
    </lineage>
</organism>
<reference evidence="3" key="2">
    <citation type="submission" date="2021-04" db="EMBL/GenBank/DDBJ databases">
        <authorList>
            <person name="Gilroy R."/>
        </authorList>
    </citation>
    <scope>NUCLEOTIDE SEQUENCE</scope>
    <source>
        <strain evidence="3">ChiSxjej3B15-1167</strain>
    </source>
</reference>
<accession>A0A9D1X2J3</accession>
<evidence type="ECO:0000256" key="1">
    <source>
        <dbReference type="ARBA" id="ARBA00006738"/>
    </source>
</evidence>
<reference evidence="3" key="1">
    <citation type="journal article" date="2021" name="PeerJ">
        <title>Extensive microbial diversity within the chicken gut microbiome revealed by metagenomics and culture.</title>
        <authorList>
            <person name="Gilroy R."/>
            <person name="Ravi A."/>
            <person name="Getino M."/>
            <person name="Pursley I."/>
            <person name="Horton D.L."/>
            <person name="Alikhan N.F."/>
            <person name="Baker D."/>
            <person name="Gharbi K."/>
            <person name="Hall N."/>
            <person name="Watson M."/>
            <person name="Adriaenssens E.M."/>
            <person name="Foster-Nyarko E."/>
            <person name="Jarju S."/>
            <person name="Secka A."/>
            <person name="Antonio M."/>
            <person name="Oren A."/>
            <person name="Chaudhuri R.R."/>
            <person name="La Ragione R."/>
            <person name="Hildebrand F."/>
            <person name="Pallen M.J."/>
        </authorList>
    </citation>
    <scope>NUCLEOTIDE SEQUENCE</scope>
    <source>
        <strain evidence="3">ChiSxjej3B15-1167</strain>
    </source>
</reference>
<evidence type="ECO:0000313" key="4">
    <source>
        <dbReference type="Proteomes" id="UP000886805"/>
    </source>
</evidence>